<organism evidence="2 3">
    <name type="scientific">Staurois parvus</name>
    <dbReference type="NCBI Taxonomy" id="386267"/>
    <lineage>
        <taxon>Eukaryota</taxon>
        <taxon>Metazoa</taxon>
        <taxon>Chordata</taxon>
        <taxon>Craniata</taxon>
        <taxon>Vertebrata</taxon>
        <taxon>Euteleostomi</taxon>
        <taxon>Amphibia</taxon>
        <taxon>Batrachia</taxon>
        <taxon>Anura</taxon>
        <taxon>Neobatrachia</taxon>
        <taxon>Ranoidea</taxon>
        <taxon>Ranidae</taxon>
        <taxon>Staurois</taxon>
    </lineage>
</organism>
<comment type="caution">
    <text evidence="2">The sequence shown here is derived from an EMBL/GenBank/DDBJ whole genome shotgun (WGS) entry which is preliminary data.</text>
</comment>
<feature type="region of interest" description="Disordered" evidence="1">
    <location>
        <begin position="1"/>
        <end position="23"/>
    </location>
</feature>
<name>A0ABN9DER7_9NEOB</name>
<evidence type="ECO:0000313" key="2">
    <source>
        <dbReference type="EMBL" id="CAI9571105.1"/>
    </source>
</evidence>
<keyword evidence="3" id="KW-1185">Reference proteome</keyword>
<reference evidence="2" key="1">
    <citation type="submission" date="2023-05" db="EMBL/GenBank/DDBJ databases">
        <authorList>
            <person name="Stuckert A."/>
        </authorList>
    </citation>
    <scope>NUCLEOTIDE SEQUENCE</scope>
</reference>
<protein>
    <submittedName>
        <fullName evidence="2">Uncharacterized protein</fullName>
    </submittedName>
</protein>
<dbReference type="EMBL" id="CATNWA010014376">
    <property type="protein sequence ID" value="CAI9571105.1"/>
    <property type="molecule type" value="Genomic_DNA"/>
</dbReference>
<sequence>NRQCTVSLGHSGSPIHGKSRRSVSNHRCLDDQCSPSSTTCQCPSVPALSAHPCHLPLPISAISMPHISAHLS</sequence>
<feature type="compositionally biased region" description="Polar residues" evidence="1">
    <location>
        <begin position="1"/>
        <end position="10"/>
    </location>
</feature>
<evidence type="ECO:0000313" key="3">
    <source>
        <dbReference type="Proteomes" id="UP001162483"/>
    </source>
</evidence>
<dbReference type="Proteomes" id="UP001162483">
    <property type="component" value="Unassembled WGS sequence"/>
</dbReference>
<feature type="non-terminal residue" evidence="2">
    <location>
        <position position="1"/>
    </location>
</feature>
<evidence type="ECO:0000256" key="1">
    <source>
        <dbReference type="SAM" id="MobiDB-lite"/>
    </source>
</evidence>
<accession>A0ABN9DER7</accession>
<proteinExistence type="predicted"/>
<gene>
    <name evidence="2" type="ORF">SPARVUS_LOCUS7187812</name>
</gene>